<protein>
    <submittedName>
        <fullName evidence="2">Uncharacterized protein</fullName>
    </submittedName>
</protein>
<keyword evidence="1" id="KW-0812">Transmembrane</keyword>
<dbReference type="EMBL" id="KZ302312">
    <property type="protein sequence ID" value="PFH45678.1"/>
    <property type="molecule type" value="Genomic_DNA"/>
</dbReference>
<name>A0A2A9N7V0_9AGAR</name>
<keyword evidence="1" id="KW-1133">Transmembrane helix</keyword>
<dbReference type="OrthoDB" id="3261198at2759"/>
<evidence type="ECO:0000256" key="1">
    <source>
        <dbReference type="SAM" id="Phobius"/>
    </source>
</evidence>
<feature type="transmembrane region" description="Helical" evidence="1">
    <location>
        <begin position="94"/>
        <end position="119"/>
    </location>
</feature>
<keyword evidence="3" id="KW-1185">Reference proteome</keyword>
<dbReference type="Proteomes" id="UP000242287">
    <property type="component" value="Unassembled WGS sequence"/>
</dbReference>
<gene>
    <name evidence="2" type="ORF">AMATHDRAFT_71232</name>
</gene>
<dbReference type="AlphaFoldDB" id="A0A2A9N7V0"/>
<sequence length="326" mass="36736">MGIWFPDNINRGNRVDQLAGDIEHFQLQIKQDVEQAKQHDEQAIEYLNKIIKARGFKTLDELVAEAEKKLSPADRDKFRQMKNDVQHLDDNIKLALNVGSGLLGLGAICGLTSAVLGLLSGRQLVMVGFRMIAIGLLKLITGEVETGLKMLEIVKDLFSELLKGEALVGKAATAFRVLKVVGKVLAVLGVIVDVAVLIWDVVEESKQRDQLRDATKELCVSRLQVRMTQNYARATLFFSSDARATFDYANELQELVTDGDITQARANQRVNDWINRWIPKLKQSIDVITDQSTYEDLVDFDNGRTSWTNEDPKYDYIIDKLKNIKD</sequence>
<reference evidence="2 3" key="1">
    <citation type="submission" date="2014-02" db="EMBL/GenBank/DDBJ databases">
        <title>Transposable element dynamics among asymbiotic and ectomycorrhizal Amanita fungi.</title>
        <authorList>
            <consortium name="DOE Joint Genome Institute"/>
            <person name="Hess J."/>
            <person name="Skrede I."/>
            <person name="Wolfe B."/>
            <person name="LaButti K."/>
            <person name="Ohm R.A."/>
            <person name="Grigoriev I.V."/>
            <person name="Pringle A."/>
        </authorList>
    </citation>
    <scope>NUCLEOTIDE SEQUENCE [LARGE SCALE GENOMIC DNA]</scope>
    <source>
        <strain evidence="2 3">SKay4041</strain>
    </source>
</reference>
<feature type="transmembrane region" description="Helical" evidence="1">
    <location>
        <begin position="184"/>
        <end position="202"/>
    </location>
</feature>
<organism evidence="2 3">
    <name type="scientific">Amanita thiersii Skay4041</name>
    <dbReference type="NCBI Taxonomy" id="703135"/>
    <lineage>
        <taxon>Eukaryota</taxon>
        <taxon>Fungi</taxon>
        <taxon>Dikarya</taxon>
        <taxon>Basidiomycota</taxon>
        <taxon>Agaricomycotina</taxon>
        <taxon>Agaricomycetes</taxon>
        <taxon>Agaricomycetidae</taxon>
        <taxon>Agaricales</taxon>
        <taxon>Pluteineae</taxon>
        <taxon>Amanitaceae</taxon>
        <taxon>Amanita</taxon>
    </lineage>
</organism>
<keyword evidence="1" id="KW-0472">Membrane</keyword>
<accession>A0A2A9N7V0</accession>
<evidence type="ECO:0000313" key="2">
    <source>
        <dbReference type="EMBL" id="PFH45678.1"/>
    </source>
</evidence>
<evidence type="ECO:0000313" key="3">
    <source>
        <dbReference type="Proteomes" id="UP000242287"/>
    </source>
</evidence>
<proteinExistence type="predicted"/>